<proteinExistence type="predicted"/>
<sequence>MHAARMKALEEEAAAMQATRLKALEEEHAAAMQAARIKALQEEQAAKRKALEEAQAARMQLEAEEAAIRKAEELKQNAAAAAALQATRAYAQVPQDPPALLMHPKGSMSLVAEPEAPKAPQQEACQVSLAAAKARQVAQPKFARGAPRSSKSLPPRKEVPVDECPRVTNTFMPHQVQQAQTRLMEEPPMLNYRSKQGSFSLLPDLDAKQCRIEEVFAALEAEHTDLPQDEVQEASSLSLPDGVEAWSS</sequence>
<keyword evidence="1" id="KW-0175">Coiled coil</keyword>
<feature type="coiled-coil region" evidence="1">
    <location>
        <begin position="6"/>
        <end position="81"/>
    </location>
</feature>
<comment type="caution">
    <text evidence="3">The sequence shown here is derived from an EMBL/GenBank/DDBJ whole genome shotgun (WGS) entry which is preliminary data.</text>
</comment>
<keyword evidence="4" id="KW-1185">Reference proteome</keyword>
<dbReference type="Proteomes" id="UP001642464">
    <property type="component" value="Unassembled WGS sequence"/>
</dbReference>
<name>A0ABP0PXD8_9DINO</name>
<accession>A0ABP0PXD8</accession>
<feature type="non-terminal residue" evidence="3">
    <location>
        <position position="248"/>
    </location>
</feature>
<evidence type="ECO:0000256" key="1">
    <source>
        <dbReference type="SAM" id="Coils"/>
    </source>
</evidence>
<evidence type="ECO:0000313" key="4">
    <source>
        <dbReference type="Proteomes" id="UP001642464"/>
    </source>
</evidence>
<reference evidence="3 4" key="1">
    <citation type="submission" date="2024-02" db="EMBL/GenBank/DDBJ databases">
        <authorList>
            <person name="Chen Y."/>
            <person name="Shah S."/>
            <person name="Dougan E. K."/>
            <person name="Thang M."/>
            <person name="Chan C."/>
        </authorList>
    </citation>
    <scope>NUCLEOTIDE SEQUENCE [LARGE SCALE GENOMIC DNA]</scope>
</reference>
<evidence type="ECO:0000313" key="3">
    <source>
        <dbReference type="EMBL" id="CAK9080683.1"/>
    </source>
</evidence>
<protein>
    <submittedName>
        <fullName evidence="3">Uncharacterized protein</fullName>
    </submittedName>
</protein>
<organism evidence="3 4">
    <name type="scientific">Durusdinium trenchii</name>
    <dbReference type="NCBI Taxonomy" id="1381693"/>
    <lineage>
        <taxon>Eukaryota</taxon>
        <taxon>Sar</taxon>
        <taxon>Alveolata</taxon>
        <taxon>Dinophyceae</taxon>
        <taxon>Suessiales</taxon>
        <taxon>Symbiodiniaceae</taxon>
        <taxon>Durusdinium</taxon>
    </lineage>
</organism>
<dbReference type="EMBL" id="CAXAMM010038760">
    <property type="protein sequence ID" value="CAK9080683.1"/>
    <property type="molecule type" value="Genomic_DNA"/>
</dbReference>
<feature type="region of interest" description="Disordered" evidence="2">
    <location>
        <begin position="139"/>
        <end position="161"/>
    </location>
</feature>
<gene>
    <name evidence="3" type="ORF">SCF082_LOCUS38440</name>
</gene>
<evidence type="ECO:0000256" key="2">
    <source>
        <dbReference type="SAM" id="MobiDB-lite"/>
    </source>
</evidence>
<feature type="region of interest" description="Disordered" evidence="2">
    <location>
        <begin position="224"/>
        <end position="248"/>
    </location>
</feature>